<keyword evidence="1" id="KW-0812">Transmembrane</keyword>
<feature type="transmembrane region" description="Helical" evidence="1">
    <location>
        <begin position="69"/>
        <end position="88"/>
    </location>
</feature>
<comment type="caution">
    <text evidence="2">The sequence shown here is derived from an EMBL/GenBank/DDBJ whole genome shotgun (WGS) entry which is preliminary data.</text>
</comment>
<keyword evidence="1" id="KW-1133">Transmembrane helix</keyword>
<feature type="transmembrane region" description="Helical" evidence="1">
    <location>
        <begin position="344"/>
        <end position="362"/>
    </location>
</feature>
<evidence type="ECO:0000256" key="1">
    <source>
        <dbReference type="SAM" id="Phobius"/>
    </source>
</evidence>
<gene>
    <name evidence="2" type="ORF">IQ249_02080</name>
</gene>
<organism evidence="2 3">
    <name type="scientific">Lusitaniella coriacea LEGE 07157</name>
    <dbReference type="NCBI Taxonomy" id="945747"/>
    <lineage>
        <taxon>Bacteria</taxon>
        <taxon>Bacillati</taxon>
        <taxon>Cyanobacteriota</taxon>
        <taxon>Cyanophyceae</taxon>
        <taxon>Spirulinales</taxon>
        <taxon>Lusitaniellaceae</taxon>
        <taxon>Lusitaniella</taxon>
    </lineage>
</organism>
<sequence>MLATVIDGIGEWNPQFYREVKGRLKTRNLIYTAIVSFSVQSLCILFNSRNSHLNEWSVKFNSLFSTLDWLVPLVLLVFGTYLISRDLFREQKRGTLGFLRLSPQTSESLVLGKLLGVPILLYLWATLAIPLHFYAGLKAEISWTSILSTYVLWGTFCVLFYLMSVLLILNAQKSKTLSGSQEWASSLLALICAPMCISVSTWIHQISWTWFFLPLSNEGILTYLWLLGTVWAVNFGIWNLINRHFHNTRLALLSKRQSYWVVAMTQLWLLGFFVHAFINSGGNDLQEGGVFLLLVFAPIEISLLSLCLLPNRQSLLDWARYRHQEKKSKRNIVRDLLLREKSPTIGAIALNIGIILILWLPWVLSTSYYDDIEFSERGMRQLILLSALHITNLLLIYSAIAHLVSFHAKTAKQETSLLWLVPTLLPLIIAILFRLEPAKLSLLWLLSPVPIFGVLYASTPILLLGFLGQFCFLGLLLRQLQLTLKQAGESESKRLLAGETG</sequence>
<feature type="transmembrane region" description="Helical" evidence="1">
    <location>
        <begin position="150"/>
        <end position="171"/>
    </location>
</feature>
<feature type="transmembrane region" description="Helical" evidence="1">
    <location>
        <begin position="109"/>
        <end position="130"/>
    </location>
</feature>
<feature type="transmembrane region" description="Helical" evidence="1">
    <location>
        <begin position="261"/>
        <end position="278"/>
    </location>
</feature>
<feature type="transmembrane region" description="Helical" evidence="1">
    <location>
        <begin position="382"/>
        <end position="404"/>
    </location>
</feature>
<accession>A0A8J7B6W6</accession>
<feature type="transmembrane region" description="Helical" evidence="1">
    <location>
        <begin position="290"/>
        <end position="309"/>
    </location>
</feature>
<keyword evidence="1" id="KW-0472">Membrane</keyword>
<evidence type="ECO:0000313" key="2">
    <source>
        <dbReference type="EMBL" id="MBE9114676.1"/>
    </source>
</evidence>
<keyword evidence="3" id="KW-1185">Reference proteome</keyword>
<feature type="transmembrane region" description="Helical" evidence="1">
    <location>
        <begin position="223"/>
        <end position="241"/>
    </location>
</feature>
<dbReference type="AlphaFoldDB" id="A0A8J7B6W6"/>
<dbReference type="Pfam" id="PF12730">
    <property type="entry name" value="ABC2_membrane_4"/>
    <property type="match status" value="1"/>
</dbReference>
<feature type="transmembrane region" description="Helical" evidence="1">
    <location>
        <begin position="28"/>
        <end position="49"/>
    </location>
</feature>
<feature type="transmembrane region" description="Helical" evidence="1">
    <location>
        <begin position="416"/>
        <end position="435"/>
    </location>
</feature>
<name>A0A8J7B6W6_9CYAN</name>
<feature type="transmembrane region" description="Helical" evidence="1">
    <location>
        <begin position="455"/>
        <end position="477"/>
    </location>
</feature>
<dbReference type="RefSeq" id="WP_194027762.1">
    <property type="nucleotide sequence ID" value="NZ_JADEWZ010000002.1"/>
</dbReference>
<feature type="transmembrane region" description="Helical" evidence="1">
    <location>
        <begin position="183"/>
        <end position="203"/>
    </location>
</feature>
<evidence type="ECO:0000313" key="3">
    <source>
        <dbReference type="Proteomes" id="UP000654482"/>
    </source>
</evidence>
<dbReference type="EMBL" id="JADEWZ010000002">
    <property type="protein sequence ID" value="MBE9114676.1"/>
    <property type="molecule type" value="Genomic_DNA"/>
</dbReference>
<protein>
    <submittedName>
        <fullName evidence="2">ABC transporter permease</fullName>
    </submittedName>
</protein>
<dbReference type="Proteomes" id="UP000654482">
    <property type="component" value="Unassembled WGS sequence"/>
</dbReference>
<reference evidence="2" key="1">
    <citation type="submission" date="2020-10" db="EMBL/GenBank/DDBJ databases">
        <authorList>
            <person name="Castelo-Branco R."/>
            <person name="Eusebio N."/>
            <person name="Adriana R."/>
            <person name="Vieira A."/>
            <person name="Brugerolle De Fraissinette N."/>
            <person name="Rezende De Castro R."/>
            <person name="Schneider M.P."/>
            <person name="Vasconcelos V."/>
            <person name="Leao P.N."/>
        </authorList>
    </citation>
    <scope>NUCLEOTIDE SEQUENCE</scope>
    <source>
        <strain evidence="2">LEGE 07157</strain>
    </source>
</reference>
<proteinExistence type="predicted"/>